<dbReference type="PANTHER" id="PTHR30373:SF8">
    <property type="entry name" value="BLL7265 PROTEIN"/>
    <property type="match status" value="1"/>
</dbReference>
<reference evidence="2 3" key="1">
    <citation type="submission" date="2021-07" db="EMBL/GenBank/DDBJ databases">
        <title>Isolation and characterization of bacteria from a gold mining with a capacity of golden bioaccumulation.</title>
        <authorList>
            <person name="Yang X.J."/>
        </authorList>
    </citation>
    <scope>NUCLEOTIDE SEQUENCE [LARGE SCALE GENOMIC DNA]</scope>
    <source>
        <strain evidence="2 3">Au29</strain>
    </source>
</reference>
<gene>
    <name evidence="2" type="ORF">KWG56_04045</name>
</gene>
<sequence>MVMHFSAEDQTRIASAIAAAEAATSGEIFCVVSRRVSSYIDVSLGWAAAAALILPMGLIPLGFGPGWLPQFGGGWEAAHVSGGPQDVAHALGAYAMVQAVVFVLVFLLTRIPTIRRWATPRNVRRDRVRRAALQQFLAQGVHVTRERTGVLIFAALDEHQVELIADEAIHAVVAADHWADAVAALLREIGAGRPAAGFEAAIALCGQVLAQHFPPRPDNPNELPDHLILL</sequence>
<keyword evidence="3" id="KW-1185">Reference proteome</keyword>
<dbReference type="Proteomes" id="UP000824334">
    <property type="component" value="Chromosome"/>
</dbReference>
<keyword evidence="1" id="KW-0812">Transmembrane</keyword>
<protein>
    <submittedName>
        <fullName evidence="2">TPM domain-containing protein</fullName>
    </submittedName>
</protein>
<keyword evidence="1" id="KW-0472">Membrane</keyword>
<accession>A0ABX8TMC2</accession>
<organism evidence="2 3">
    <name type="scientific">Brevundimonas nasdae</name>
    <dbReference type="NCBI Taxonomy" id="172043"/>
    <lineage>
        <taxon>Bacteria</taxon>
        <taxon>Pseudomonadati</taxon>
        <taxon>Pseudomonadota</taxon>
        <taxon>Alphaproteobacteria</taxon>
        <taxon>Caulobacterales</taxon>
        <taxon>Caulobacteraceae</taxon>
        <taxon>Brevundimonas</taxon>
    </lineage>
</organism>
<feature type="transmembrane region" description="Helical" evidence="1">
    <location>
        <begin position="44"/>
        <end position="67"/>
    </location>
</feature>
<evidence type="ECO:0000313" key="2">
    <source>
        <dbReference type="EMBL" id="QYC11188.1"/>
    </source>
</evidence>
<keyword evidence="1" id="KW-1133">Transmembrane helix</keyword>
<evidence type="ECO:0000313" key="3">
    <source>
        <dbReference type="Proteomes" id="UP000824334"/>
    </source>
</evidence>
<feature type="transmembrane region" description="Helical" evidence="1">
    <location>
        <begin position="87"/>
        <end position="108"/>
    </location>
</feature>
<dbReference type="PANTHER" id="PTHR30373">
    <property type="entry name" value="UPF0603 PROTEIN YGCG"/>
    <property type="match status" value="1"/>
</dbReference>
<evidence type="ECO:0000256" key="1">
    <source>
        <dbReference type="SAM" id="Phobius"/>
    </source>
</evidence>
<dbReference type="EMBL" id="CP080034">
    <property type="protein sequence ID" value="QYC11188.1"/>
    <property type="molecule type" value="Genomic_DNA"/>
</dbReference>
<name>A0ABX8TMC2_9CAUL</name>
<proteinExistence type="predicted"/>